<dbReference type="CDD" id="cd00200">
    <property type="entry name" value="WD40"/>
    <property type="match status" value="1"/>
</dbReference>
<dbReference type="Gene3D" id="1.20.1280.50">
    <property type="match status" value="1"/>
</dbReference>
<comment type="caution">
    <text evidence="7">The sequence shown here is derived from an EMBL/GenBank/DDBJ whole genome shotgun (WGS) entry which is preliminary data.</text>
</comment>
<evidence type="ECO:0000313" key="8">
    <source>
        <dbReference type="Proteomes" id="UP001271007"/>
    </source>
</evidence>
<feature type="repeat" description="WD" evidence="4">
    <location>
        <begin position="554"/>
        <end position="593"/>
    </location>
</feature>
<evidence type="ECO:0000256" key="5">
    <source>
        <dbReference type="SAM" id="MobiDB-lite"/>
    </source>
</evidence>
<feature type="compositionally biased region" description="Low complexity" evidence="5">
    <location>
        <begin position="723"/>
        <end position="742"/>
    </location>
</feature>
<dbReference type="PROSITE" id="PS50082">
    <property type="entry name" value="WD_REPEATS_2"/>
    <property type="match status" value="5"/>
</dbReference>
<dbReference type="PROSITE" id="PS00678">
    <property type="entry name" value="WD_REPEATS_1"/>
    <property type="match status" value="1"/>
</dbReference>
<dbReference type="SMART" id="SM00256">
    <property type="entry name" value="FBOX"/>
    <property type="match status" value="1"/>
</dbReference>
<sequence length="857" mass="95795">MASPPPLDAPIVSPSQPSHAHRAFIMRNTTTTTLPTIQPLDEGYSEETRSQSDSDMTYAAMDETAVADPTVEEMLQLALRLPEEKRKQLTMSIVRSLSNDNKEHVRLLIDHLTHFDPASYLPTEIMLQTFSYLSPQDLLTASAVSRSWRQRAFDERLWQLCFAREGWVVDPRAVERFESAAQKYGQARIEGGLTTERRRDKQPMALERRESRKRRRGEAFHESGSESESAAALHLDGVADVVPEMVEQEVEEMEGLETNSHAEADATAQSCDPLTENGIVLSNAVNRDHDPDHTYDSHIYSHINHPPTPADFKLRPPVFQSTSNLSSLKLSWPYIYKQRRRLEANWDKQRYKTFQLPHPDHPEEGHTECVYTIQHTARHLVSGSRDKTIRIWSLKQNRLTKILRGHKASVLCLQFDERPEEDIIVSGGSDSSVIIWKFSTGEMIKHIENAHAEPILNLRFDDRYIVTCSKDKSIKIWSRHALARDSELIPTASLEDFADPKAGLLDPFTHLSTIRGHGAAVNAVQIHDYTIVSASGDRTVQAWDILSGKNVKNYHGHTKGIACVQFDGRRVVSGSSDNTVRIFDADKQAEVACLQGHSKLVRTVQARFGDLNITTDAELEAEARRADNGYHRANASGQLPTPQRRSATPRSAGSNRPEDLQTLGAKIPPGGGGSQWAKIVSGSYDETVIVWRRDKHEAGAWVARVKLQQNLLLRQQPRRTRPDAQQQQQQQPVAAPQVQQQPQFQAQTQAQAVQAAQQAGHAAVANMVNAALTGQNVPPPAAPQPPAQHALPMGPNPTVIPQGNDTPARPESHRIFKLQFDARRIICCSQNATIVGWDFANGERELEWVGEWCAETA</sequence>
<proteinExistence type="inferred from homology"/>
<feature type="domain" description="F-box" evidence="6">
    <location>
        <begin position="115"/>
        <end position="161"/>
    </location>
</feature>
<dbReference type="InterPro" id="IPR001680">
    <property type="entry name" value="WD40_rpt"/>
</dbReference>
<feature type="compositionally biased region" description="Polar residues" evidence="5">
    <location>
        <begin position="635"/>
        <end position="654"/>
    </location>
</feature>
<dbReference type="SUPFAM" id="SSF50978">
    <property type="entry name" value="WD40 repeat-like"/>
    <property type="match status" value="1"/>
</dbReference>
<feature type="compositionally biased region" description="Basic and acidic residues" evidence="5">
    <location>
        <begin position="195"/>
        <end position="210"/>
    </location>
</feature>
<feature type="repeat" description="WD" evidence="4">
    <location>
        <begin position="448"/>
        <end position="478"/>
    </location>
</feature>
<organism evidence="7 8">
    <name type="scientific">Extremus antarcticus</name>
    <dbReference type="NCBI Taxonomy" id="702011"/>
    <lineage>
        <taxon>Eukaryota</taxon>
        <taxon>Fungi</taxon>
        <taxon>Dikarya</taxon>
        <taxon>Ascomycota</taxon>
        <taxon>Pezizomycotina</taxon>
        <taxon>Dothideomycetes</taxon>
        <taxon>Dothideomycetidae</taxon>
        <taxon>Mycosphaerellales</taxon>
        <taxon>Extremaceae</taxon>
        <taxon>Extremus</taxon>
    </lineage>
</organism>
<evidence type="ECO:0000259" key="6">
    <source>
        <dbReference type="PROSITE" id="PS50181"/>
    </source>
</evidence>
<dbReference type="Pfam" id="PF12937">
    <property type="entry name" value="F-box-like"/>
    <property type="match status" value="1"/>
</dbReference>
<keyword evidence="8" id="KW-1185">Reference proteome</keyword>
<dbReference type="Proteomes" id="UP001271007">
    <property type="component" value="Unassembled WGS sequence"/>
</dbReference>
<dbReference type="PANTHER" id="PTHR19848">
    <property type="entry name" value="WD40 REPEAT PROTEIN"/>
    <property type="match status" value="1"/>
</dbReference>
<dbReference type="InterPro" id="IPR036322">
    <property type="entry name" value="WD40_repeat_dom_sf"/>
</dbReference>
<keyword evidence="2 4" id="KW-0853">WD repeat</keyword>
<dbReference type="PANTHER" id="PTHR19848:SF8">
    <property type="entry name" value="F-BOX AND WD REPEAT DOMAIN CONTAINING 7"/>
    <property type="match status" value="1"/>
</dbReference>
<feature type="region of interest" description="Disordered" evidence="5">
    <location>
        <begin position="626"/>
        <end position="678"/>
    </location>
</feature>
<dbReference type="InterPro" id="IPR015943">
    <property type="entry name" value="WD40/YVTN_repeat-like_dom_sf"/>
</dbReference>
<evidence type="ECO:0000256" key="3">
    <source>
        <dbReference type="ARBA" id="ARBA00022737"/>
    </source>
</evidence>
<gene>
    <name evidence="7" type="ORF">LTR09_004878</name>
</gene>
<feature type="compositionally biased region" description="Pro residues" evidence="5">
    <location>
        <begin position="777"/>
        <end position="786"/>
    </location>
</feature>
<evidence type="ECO:0000313" key="7">
    <source>
        <dbReference type="EMBL" id="KAK3054100.1"/>
    </source>
</evidence>
<feature type="region of interest" description="Disordered" evidence="5">
    <location>
        <begin position="717"/>
        <end position="742"/>
    </location>
</feature>
<protein>
    <recommendedName>
        <fullName evidence="6">F-box domain-containing protein</fullName>
    </recommendedName>
</protein>
<feature type="region of interest" description="Disordered" evidence="5">
    <location>
        <begin position="775"/>
        <end position="809"/>
    </location>
</feature>
<accession>A0AAJ0GCP3</accession>
<name>A0AAJ0GCP3_9PEZI</name>
<comment type="similarity">
    <text evidence="1">Belongs to the WD repeat MET30/SCONB/SCON-2 family.</text>
</comment>
<feature type="repeat" description="WD" evidence="4">
    <location>
        <begin position="363"/>
        <end position="402"/>
    </location>
</feature>
<dbReference type="Gene3D" id="2.130.10.10">
    <property type="entry name" value="YVTN repeat-like/Quinoprotein amine dehydrogenase"/>
    <property type="match status" value="1"/>
</dbReference>
<dbReference type="SMART" id="SM00320">
    <property type="entry name" value="WD40"/>
    <property type="match status" value="6"/>
</dbReference>
<dbReference type="PRINTS" id="PR00320">
    <property type="entry name" value="GPROTEINBRPT"/>
</dbReference>
<evidence type="ECO:0000256" key="2">
    <source>
        <dbReference type="ARBA" id="ARBA00022574"/>
    </source>
</evidence>
<dbReference type="AlphaFoldDB" id="A0AAJ0GCP3"/>
<dbReference type="PROSITE" id="PS50181">
    <property type="entry name" value="FBOX"/>
    <property type="match status" value="1"/>
</dbReference>
<dbReference type="Pfam" id="PF00400">
    <property type="entry name" value="WD40"/>
    <property type="match status" value="5"/>
</dbReference>
<feature type="repeat" description="WD" evidence="4">
    <location>
        <begin position="514"/>
        <end position="553"/>
    </location>
</feature>
<dbReference type="EMBL" id="JAWDJX010000013">
    <property type="protein sequence ID" value="KAK3054100.1"/>
    <property type="molecule type" value="Genomic_DNA"/>
</dbReference>
<reference evidence="7" key="1">
    <citation type="submission" date="2023-04" db="EMBL/GenBank/DDBJ databases">
        <title>Black Yeasts Isolated from many extreme environments.</title>
        <authorList>
            <person name="Coleine C."/>
            <person name="Stajich J.E."/>
            <person name="Selbmann L."/>
        </authorList>
    </citation>
    <scope>NUCLEOTIDE SEQUENCE</scope>
    <source>
        <strain evidence="7">CCFEE 5312</strain>
    </source>
</reference>
<dbReference type="InterPro" id="IPR020472">
    <property type="entry name" value="WD40_PAC1"/>
</dbReference>
<dbReference type="InterPro" id="IPR001810">
    <property type="entry name" value="F-box_dom"/>
</dbReference>
<evidence type="ECO:0000256" key="1">
    <source>
        <dbReference type="ARBA" id="ARBA00007968"/>
    </source>
</evidence>
<feature type="region of interest" description="Disordered" evidence="5">
    <location>
        <begin position="188"/>
        <end position="232"/>
    </location>
</feature>
<evidence type="ECO:0000256" key="4">
    <source>
        <dbReference type="PROSITE-ProRule" id="PRU00221"/>
    </source>
</evidence>
<dbReference type="InterPro" id="IPR019775">
    <property type="entry name" value="WD40_repeat_CS"/>
</dbReference>
<keyword evidence="3" id="KW-0677">Repeat</keyword>
<dbReference type="SUPFAM" id="SSF81383">
    <property type="entry name" value="F-box domain"/>
    <property type="match status" value="1"/>
</dbReference>
<dbReference type="InterPro" id="IPR036047">
    <property type="entry name" value="F-box-like_dom_sf"/>
</dbReference>
<feature type="repeat" description="WD" evidence="4">
    <location>
        <begin position="403"/>
        <end position="446"/>
    </location>
</feature>
<dbReference type="PROSITE" id="PS50294">
    <property type="entry name" value="WD_REPEATS_REGION"/>
    <property type="match status" value="3"/>
</dbReference>